<dbReference type="Gene3D" id="1.10.10.10">
    <property type="entry name" value="Winged helix-like DNA-binding domain superfamily/Winged helix DNA-binding domain"/>
    <property type="match status" value="1"/>
</dbReference>
<dbReference type="SMART" id="SM00490">
    <property type="entry name" value="HELICc"/>
    <property type="match status" value="1"/>
</dbReference>
<evidence type="ECO:0000256" key="5">
    <source>
        <dbReference type="ARBA" id="ARBA00022806"/>
    </source>
</evidence>
<dbReference type="GO" id="GO:0006281">
    <property type="term" value="P:DNA repair"/>
    <property type="evidence" value="ECO:0007669"/>
    <property type="project" value="TreeGrafter"/>
</dbReference>
<evidence type="ECO:0000256" key="10">
    <source>
        <dbReference type="ARBA" id="ARBA00034808"/>
    </source>
</evidence>
<dbReference type="AlphaFoldDB" id="A0A4R8DPZ4"/>
<evidence type="ECO:0000256" key="11">
    <source>
        <dbReference type="ARBA" id="ARBA00044535"/>
    </source>
</evidence>
<dbReference type="GO" id="GO:0016787">
    <property type="term" value="F:hydrolase activity"/>
    <property type="evidence" value="ECO:0007669"/>
    <property type="project" value="UniProtKB-KW"/>
</dbReference>
<dbReference type="GO" id="GO:0005737">
    <property type="term" value="C:cytoplasm"/>
    <property type="evidence" value="ECO:0007669"/>
    <property type="project" value="TreeGrafter"/>
</dbReference>
<keyword evidence="3" id="KW-0547">Nucleotide-binding</keyword>
<dbReference type="NCBIfam" id="TIGR00614">
    <property type="entry name" value="recQ_fam"/>
    <property type="match status" value="1"/>
</dbReference>
<keyword evidence="6" id="KW-0067">ATP-binding</keyword>
<dbReference type="FunFam" id="3.40.50.300:FF:001389">
    <property type="entry name" value="ATP-dependent DNA helicase RecQ"/>
    <property type="match status" value="1"/>
</dbReference>
<evidence type="ECO:0000256" key="12">
    <source>
        <dbReference type="ARBA" id="ARBA00044550"/>
    </source>
</evidence>
<dbReference type="Gene3D" id="3.40.50.300">
    <property type="entry name" value="P-loop containing nucleotide triphosphate hydrolases"/>
    <property type="match status" value="2"/>
</dbReference>
<dbReference type="InterPro" id="IPR001650">
    <property type="entry name" value="Helicase_C-like"/>
</dbReference>
<evidence type="ECO:0000259" key="14">
    <source>
        <dbReference type="PROSITE" id="PS51194"/>
    </source>
</evidence>
<dbReference type="RefSeq" id="WP_133991521.1">
    <property type="nucleotide sequence ID" value="NZ_SODV01000001.1"/>
</dbReference>
<comment type="similarity">
    <text evidence="1">Belongs to the helicase family. RecQ subfamily.</text>
</comment>
<feature type="domain" description="Helicase C-terminal" evidence="14">
    <location>
        <begin position="217"/>
        <end position="373"/>
    </location>
</feature>
<evidence type="ECO:0000256" key="4">
    <source>
        <dbReference type="ARBA" id="ARBA00022801"/>
    </source>
</evidence>
<keyword evidence="8" id="KW-0413">Isomerase</keyword>
<dbReference type="Pfam" id="PF00270">
    <property type="entry name" value="DEAD"/>
    <property type="match status" value="1"/>
</dbReference>
<comment type="catalytic activity">
    <reaction evidence="9">
        <text>Couples ATP hydrolysis with the unwinding of duplex DNA by translocating in the 3'-5' direction.</text>
        <dbReference type="EC" id="5.6.2.4"/>
    </reaction>
</comment>
<evidence type="ECO:0000256" key="6">
    <source>
        <dbReference type="ARBA" id="ARBA00022840"/>
    </source>
</evidence>
<dbReference type="GO" id="GO:0043138">
    <property type="term" value="F:3'-5' DNA helicase activity"/>
    <property type="evidence" value="ECO:0007669"/>
    <property type="project" value="UniProtKB-EC"/>
</dbReference>
<dbReference type="InterPro" id="IPR014001">
    <property type="entry name" value="Helicase_ATP-bd"/>
</dbReference>
<evidence type="ECO:0000256" key="7">
    <source>
        <dbReference type="ARBA" id="ARBA00023125"/>
    </source>
</evidence>
<keyword evidence="7" id="KW-0238">DNA-binding</keyword>
<proteinExistence type="inferred from homology"/>
<evidence type="ECO:0000256" key="2">
    <source>
        <dbReference type="ARBA" id="ARBA00022723"/>
    </source>
</evidence>
<dbReference type="GO" id="GO:0030894">
    <property type="term" value="C:replisome"/>
    <property type="evidence" value="ECO:0007669"/>
    <property type="project" value="TreeGrafter"/>
</dbReference>
<dbReference type="Pfam" id="PF00271">
    <property type="entry name" value="Helicase_C"/>
    <property type="match status" value="1"/>
</dbReference>
<comment type="caution">
    <text evidence="15">The sequence shown here is derived from an EMBL/GenBank/DDBJ whole genome shotgun (WGS) entry which is preliminary data.</text>
</comment>
<dbReference type="GO" id="GO:0043590">
    <property type="term" value="C:bacterial nucleoid"/>
    <property type="evidence" value="ECO:0007669"/>
    <property type="project" value="TreeGrafter"/>
</dbReference>
<dbReference type="GO" id="GO:0005524">
    <property type="term" value="F:ATP binding"/>
    <property type="evidence" value="ECO:0007669"/>
    <property type="project" value="UniProtKB-KW"/>
</dbReference>
<evidence type="ECO:0000313" key="15">
    <source>
        <dbReference type="EMBL" id="TDX00182.1"/>
    </source>
</evidence>
<dbReference type="PANTHER" id="PTHR13710:SF105">
    <property type="entry name" value="ATP-DEPENDENT DNA HELICASE Q1"/>
    <property type="match status" value="1"/>
</dbReference>
<dbReference type="EMBL" id="SODV01000001">
    <property type="protein sequence ID" value="TDX00182.1"/>
    <property type="molecule type" value="Genomic_DNA"/>
</dbReference>
<dbReference type="GO" id="GO:0006310">
    <property type="term" value="P:DNA recombination"/>
    <property type="evidence" value="ECO:0007669"/>
    <property type="project" value="InterPro"/>
</dbReference>
<accession>A0A4R8DPZ4</accession>
<dbReference type="CDD" id="cd17920">
    <property type="entry name" value="DEXHc_RecQ"/>
    <property type="match status" value="1"/>
</dbReference>
<evidence type="ECO:0000256" key="1">
    <source>
        <dbReference type="ARBA" id="ARBA00005446"/>
    </source>
</evidence>
<dbReference type="GO" id="GO:0009378">
    <property type="term" value="F:four-way junction helicase activity"/>
    <property type="evidence" value="ECO:0007669"/>
    <property type="project" value="TreeGrafter"/>
</dbReference>
<dbReference type="PROSITE" id="PS51194">
    <property type="entry name" value="HELICASE_CTER"/>
    <property type="match status" value="1"/>
</dbReference>
<dbReference type="InterPro" id="IPR036388">
    <property type="entry name" value="WH-like_DNA-bd_sf"/>
</dbReference>
<dbReference type="InterPro" id="IPR011545">
    <property type="entry name" value="DEAD/DEAH_box_helicase_dom"/>
</dbReference>
<dbReference type="InterPro" id="IPR032284">
    <property type="entry name" value="RecQ_Zn-bd"/>
</dbReference>
<dbReference type="InterPro" id="IPR004589">
    <property type="entry name" value="DNA_helicase_ATP-dep_RecQ"/>
</dbReference>
<evidence type="ECO:0000259" key="13">
    <source>
        <dbReference type="PROSITE" id="PS51192"/>
    </source>
</evidence>
<dbReference type="Proteomes" id="UP000294498">
    <property type="component" value="Unassembled WGS sequence"/>
</dbReference>
<dbReference type="SMART" id="SM00487">
    <property type="entry name" value="DEXDc"/>
    <property type="match status" value="1"/>
</dbReference>
<dbReference type="SUPFAM" id="SSF52540">
    <property type="entry name" value="P-loop containing nucleoside triphosphate hydrolases"/>
    <property type="match status" value="1"/>
</dbReference>
<dbReference type="GO" id="GO:0003677">
    <property type="term" value="F:DNA binding"/>
    <property type="evidence" value="ECO:0007669"/>
    <property type="project" value="UniProtKB-KW"/>
</dbReference>
<gene>
    <name evidence="15" type="ORF">EDB95_1199</name>
</gene>
<dbReference type="PANTHER" id="PTHR13710">
    <property type="entry name" value="DNA HELICASE RECQ FAMILY MEMBER"/>
    <property type="match status" value="1"/>
</dbReference>
<keyword evidence="4" id="KW-0378">Hydrolase</keyword>
<feature type="domain" description="Helicase ATP-binding" evidence="13">
    <location>
        <begin position="25"/>
        <end position="193"/>
    </location>
</feature>
<dbReference type="OrthoDB" id="9763310at2"/>
<reference evidence="15 16" key="1">
    <citation type="submission" date="2019-03" db="EMBL/GenBank/DDBJ databases">
        <title>Genomic Encyclopedia of Type Strains, Phase IV (KMG-IV): sequencing the most valuable type-strain genomes for metagenomic binning, comparative biology and taxonomic classification.</title>
        <authorList>
            <person name="Goeker M."/>
        </authorList>
    </citation>
    <scope>NUCLEOTIDE SEQUENCE [LARGE SCALE GENOMIC DNA]</scope>
    <source>
        <strain evidence="15 16">DSM 100059</strain>
    </source>
</reference>
<sequence>MSTPLDVLKTYWGFEGFRPLQEEVITPLLEGKDVLALLATGSGKSLCYQVPALCLPGLCLVVSPLIALMKDQVDALLERGIPAGALYTGMTWQESEALLQRALRGQIKLLYVSPERLETQALASYLPGLDIRLVAVDEAHCVSEWGHDFRPAYRRIADIREALPGVPFLALTATATPEVKTDIVQQLELRFAEIIEGPLLRPRLSLQVRSSGDKTGELLRFLSATPGTGIVYCRNRRTTEDLASFLRSRAVSAAPYHGGMGPEARSAAQDDWMSGHTRIMVATNAFGMGIDKPDVRCVAHFDAPDCIENYYQEAGRAGRDGHPAVALLLYGASDLRTLEALPGQRFPPEEAVREVYRDLVHYLQIPAESGDMEWYDFSLDTFLQRFKRGAGLTLNALKVLEQEELLLYADRVRRPALCEFSLAARALEGLEDPLIDTMLRNYPGILHYPTRISEHRLARLTRQDEAMVTQRLQGLDRAGILSYTPAVNGPQVRLLQPRVRMEDLRIDSRRLETLRQTYARRLSRMAAYLQQEGECRAQWINDYFGLPKGPRCGICDQCGLIVPPPAPA</sequence>
<protein>
    <recommendedName>
        <fullName evidence="11">ATP-dependent DNA helicase RecQ</fullName>
        <ecNumber evidence="10">5.6.2.4</ecNumber>
    </recommendedName>
    <alternativeName>
        <fullName evidence="12">DNA 3'-5' helicase RecQ</fullName>
    </alternativeName>
</protein>
<organism evidence="15 16">
    <name type="scientific">Dinghuibacter silviterrae</name>
    <dbReference type="NCBI Taxonomy" id="1539049"/>
    <lineage>
        <taxon>Bacteria</taxon>
        <taxon>Pseudomonadati</taxon>
        <taxon>Bacteroidota</taxon>
        <taxon>Chitinophagia</taxon>
        <taxon>Chitinophagales</taxon>
        <taxon>Chitinophagaceae</taxon>
        <taxon>Dinghuibacter</taxon>
    </lineage>
</organism>
<keyword evidence="16" id="KW-1185">Reference proteome</keyword>
<keyword evidence="5 15" id="KW-0347">Helicase</keyword>
<evidence type="ECO:0000256" key="9">
    <source>
        <dbReference type="ARBA" id="ARBA00034617"/>
    </source>
</evidence>
<dbReference type="PROSITE" id="PS51192">
    <property type="entry name" value="HELICASE_ATP_BIND_1"/>
    <property type="match status" value="1"/>
</dbReference>
<name>A0A4R8DPZ4_9BACT</name>
<dbReference type="InterPro" id="IPR027417">
    <property type="entry name" value="P-loop_NTPase"/>
</dbReference>
<dbReference type="GO" id="GO:0046872">
    <property type="term" value="F:metal ion binding"/>
    <property type="evidence" value="ECO:0007669"/>
    <property type="project" value="UniProtKB-KW"/>
</dbReference>
<dbReference type="Pfam" id="PF16124">
    <property type="entry name" value="RecQ_Zn_bind"/>
    <property type="match status" value="1"/>
</dbReference>
<keyword evidence="2" id="KW-0479">Metal-binding</keyword>
<evidence type="ECO:0000313" key="16">
    <source>
        <dbReference type="Proteomes" id="UP000294498"/>
    </source>
</evidence>
<dbReference type="EC" id="5.6.2.4" evidence="10"/>
<evidence type="ECO:0000256" key="8">
    <source>
        <dbReference type="ARBA" id="ARBA00023235"/>
    </source>
</evidence>
<evidence type="ECO:0000256" key="3">
    <source>
        <dbReference type="ARBA" id="ARBA00022741"/>
    </source>
</evidence>